<reference evidence="2 3" key="1">
    <citation type="submission" date="2012-02" db="EMBL/GenBank/DDBJ databases">
        <title>Improved High-Quality Draft sequence of Microvirga sp. WSM3557.</title>
        <authorList>
            <consortium name="US DOE Joint Genome Institute"/>
            <person name="Lucas S."/>
            <person name="Han J."/>
            <person name="Lapidus A."/>
            <person name="Cheng J.-F."/>
            <person name="Goodwin L."/>
            <person name="Pitluck S."/>
            <person name="Peters L."/>
            <person name="Zhang X."/>
            <person name="Detter J.C."/>
            <person name="Han C."/>
            <person name="Tapia R."/>
            <person name="Land M."/>
            <person name="Hauser L."/>
            <person name="Kyrpides N."/>
            <person name="Ivanova N."/>
            <person name="Pagani I."/>
            <person name="Brau L."/>
            <person name="Yates R."/>
            <person name="O'Hara G."/>
            <person name="Rui T."/>
            <person name="Howieson J."/>
            <person name="Reeve W."/>
            <person name="Woyke T."/>
        </authorList>
    </citation>
    <scope>NUCLEOTIDE SEQUENCE [LARGE SCALE GENOMIC DNA]</scope>
    <source>
        <strain evidence="2 3">WSM3557</strain>
    </source>
</reference>
<dbReference type="Proteomes" id="UP000003947">
    <property type="component" value="Unassembled WGS sequence"/>
</dbReference>
<feature type="compositionally biased region" description="Basic and acidic residues" evidence="1">
    <location>
        <begin position="131"/>
        <end position="150"/>
    </location>
</feature>
<evidence type="ECO:0000256" key="1">
    <source>
        <dbReference type="SAM" id="MobiDB-lite"/>
    </source>
</evidence>
<organism evidence="2 3">
    <name type="scientific">Microvirga lotononidis</name>
    <dbReference type="NCBI Taxonomy" id="864069"/>
    <lineage>
        <taxon>Bacteria</taxon>
        <taxon>Pseudomonadati</taxon>
        <taxon>Pseudomonadota</taxon>
        <taxon>Alphaproteobacteria</taxon>
        <taxon>Hyphomicrobiales</taxon>
        <taxon>Methylobacteriaceae</taxon>
        <taxon>Microvirga</taxon>
    </lineage>
</organism>
<feature type="compositionally biased region" description="Basic and acidic residues" evidence="1">
    <location>
        <begin position="95"/>
        <end position="104"/>
    </location>
</feature>
<feature type="compositionally biased region" description="Basic and acidic residues" evidence="1">
    <location>
        <begin position="25"/>
        <end position="38"/>
    </location>
</feature>
<evidence type="ECO:0000313" key="2">
    <source>
        <dbReference type="EMBL" id="EIM30468.1"/>
    </source>
</evidence>
<dbReference type="STRING" id="864069.MicloDRAFT_00007170"/>
<dbReference type="AlphaFoldDB" id="I4Z2M6"/>
<accession>I4Z2M6</accession>
<sequence length="156" mass="17896">MWASADSGARKDRARPRRTRLLPRRRPDLQARPGRKESPVATARRDRRALKALRARKERPDCRARAASLAQPARWGRKAPPGLQDRLGLPRHKQPREGSRDRPARSAPRARRGRPGHKARKVWRAIRAHRALKERQGRAASLDRPDRRGLSEPQVP</sequence>
<feature type="compositionally biased region" description="Basic residues" evidence="1">
    <location>
        <begin position="108"/>
        <end position="130"/>
    </location>
</feature>
<evidence type="ECO:0000313" key="3">
    <source>
        <dbReference type="Proteomes" id="UP000003947"/>
    </source>
</evidence>
<feature type="region of interest" description="Disordered" evidence="1">
    <location>
        <begin position="1"/>
        <end position="156"/>
    </location>
</feature>
<keyword evidence="3" id="KW-1185">Reference proteome</keyword>
<gene>
    <name evidence="2" type="ORF">MicloDRAFT_00007170</name>
</gene>
<proteinExistence type="predicted"/>
<protein>
    <submittedName>
        <fullName evidence="2">Uncharacterized protein</fullName>
    </submittedName>
</protein>
<dbReference type="EMBL" id="JH660637">
    <property type="protein sequence ID" value="EIM30468.1"/>
    <property type="molecule type" value="Genomic_DNA"/>
</dbReference>
<dbReference type="HOGENOM" id="CLU_1684562_0_0_5"/>
<name>I4Z2M6_9HYPH</name>
<feature type="compositionally biased region" description="Basic residues" evidence="1">
    <location>
        <begin position="12"/>
        <end position="24"/>
    </location>
</feature>
<feature type="compositionally biased region" description="Basic residues" evidence="1">
    <location>
        <begin position="45"/>
        <end position="57"/>
    </location>
</feature>